<dbReference type="Pfam" id="PF00172">
    <property type="entry name" value="Zn_clus"/>
    <property type="match status" value="1"/>
</dbReference>
<keyword evidence="4" id="KW-0539">Nucleus</keyword>
<dbReference type="PROSITE" id="PS00463">
    <property type="entry name" value="ZN2_CY6_FUNGAL_1"/>
    <property type="match status" value="1"/>
</dbReference>
<name>A0A9W9ESR1_9EURO</name>
<accession>A0A9W9ESR1</accession>
<evidence type="ECO:0000256" key="1">
    <source>
        <dbReference type="ARBA" id="ARBA00023015"/>
    </source>
</evidence>
<dbReference type="GO" id="GO:0003677">
    <property type="term" value="F:DNA binding"/>
    <property type="evidence" value="ECO:0007669"/>
    <property type="project" value="UniProtKB-KW"/>
</dbReference>
<sequence>MTAPPQPRKRTKTFTGCWTCRARKIKCDEAKPFCKQCRDKGFDCEGYSARLQWLTPVTGQRGTEAEEPQPGSMNHSLRRLLPIEPPQPTLKWGQIDDILCYLDSLELVVNSPNEDVSASIKNFGVFSLTQRSVPPDVNVLHTTPSTCMSDVFEAEVESEQIVNSDPDPGLIIPGLSNETSDAEAAWNLCNLHEQRFDVEFPHDQDFFPANTTVSVPSDTVPTLQFSPSSAAHEESLNTPNFHFSEVQDDDPTSKPHHDWALVRSVPDISVSSPQEQFLMSHYSNRVVNLFCVIDNAKSPWKTIHLPRVLQCVGELSLGATTTRIRNALRKSLLSISAFCLSNDHRTNNRSTEAEKWSIAASRYRCDAIGLLKYAVETDLYADNRPKYKEFLSTMLSMVTINVMSGDTSTCSVHLDGAEKLISHMNIRKSIFSRKAKSLHRIYLYLRVIYESTAVRPMRIGVSRFSPSLGCHKTFGPQPVVRSPHFPIEDEEMPSSTIPMAGDMGMDDSPLPGLSSYECIYGIPQCLLLLLKESIEVIDEVTLHRTNSDTTDIPEPLVQICDDLEQKIMDWPLEERLNLREDFRTEISATIIYHQTRAFINALIIFFSQGVRLMSYRYLRQYVQKVLESIEAIEQIKAETKVLAAPLFWPAFMGATEAFEPTHQERFRRWYARVEIYGIEAARTGIKVVHEVWRQGPPNYRQMHTGWRGVVRQRDECLMLT</sequence>
<reference evidence="6" key="2">
    <citation type="journal article" date="2023" name="IMA Fungus">
        <title>Comparative genomic study of the Penicillium genus elucidates a diverse pangenome and 15 lateral gene transfer events.</title>
        <authorList>
            <person name="Petersen C."/>
            <person name="Sorensen T."/>
            <person name="Nielsen M.R."/>
            <person name="Sondergaard T.E."/>
            <person name="Sorensen J.L."/>
            <person name="Fitzpatrick D.A."/>
            <person name="Frisvad J.C."/>
            <person name="Nielsen K.L."/>
        </authorList>
    </citation>
    <scope>NUCLEOTIDE SEQUENCE</scope>
    <source>
        <strain evidence="6">IBT 30069</strain>
    </source>
</reference>
<dbReference type="InterPro" id="IPR050675">
    <property type="entry name" value="OAF3"/>
</dbReference>
<evidence type="ECO:0000313" key="6">
    <source>
        <dbReference type="EMBL" id="KAJ5087337.1"/>
    </source>
</evidence>
<dbReference type="InterPro" id="IPR036864">
    <property type="entry name" value="Zn2-C6_fun-type_DNA-bd_sf"/>
</dbReference>
<comment type="caution">
    <text evidence="6">The sequence shown here is derived from an EMBL/GenBank/DDBJ whole genome shotgun (WGS) entry which is preliminary data.</text>
</comment>
<dbReference type="Proteomes" id="UP001149165">
    <property type="component" value="Unassembled WGS sequence"/>
</dbReference>
<dbReference type="SUPFAM" id="SSF57701">
    <property type="entry name" value="Zn2/Cys6 DNA-binding domain"/>
    <property type="match status" value="1"/>
</dbReference>
<keyword evidence="3" id="KW-0804">Transcription</keyword>
<dbReference type="SMART" id="SM00066">
    <property type="entry name" value="GAL4"/>
    <property type="match status" value="1"/>
</dbReference>
<dbReference type="Pfam" id="PF11951">
    <property type="entry name" value="Fungal_trans_2"/>
    <property type="match status" value="1"/>
</dbReference>
<evidence type="ECO:0000259" key="5">
    <source>
        <dbReference type="PROSITE" id="PS50048"/>
    </source>
</evidence>
<evidence type="ECO:0000313" key="7">
    <source>
        <dbReference type="Proteomes" id="UP001149165"/>
    </source>
</evidence>
<evidence type="ECO:0000256" key="4">
    <source>
        <dbReference type="ARBA" id="ARBA00023242"/>
    </source>
</evidence>
<dbReference type="InterPro" id="IPR001138">
    <property type="entry name" value="Zn2Cys6_DnaBD"/>
</dbReference>
<feature type="domain" description="Zn(2)-C6 fungal-type" evidence="5">
    <location>
        <begin position="16"/>
        <end position="44"/>
    </location>
</feature>
<dbReference type="GO" id="GO:0000981">
    <property type="term" value="F:DNA-binding transcription factor activity, RNA polymerase II-specific"/>
    <property type="evidence" value="ECO:0007669"/>
    <property type="project" value="InterPro"/>
</dbReference>
<dbReference type="GO" id="GO:0008270">
    <property type="term" value="F:zinc ion binding"/>
    <property type="evidence" value="ECO:0007669"/>
    <property type="project" value="InterPro"/>
</dbReference>
<dbReference type="InterPro" id="IPR021858">
    <property type="entry name" value="Fun_TF"/>
</dbReference>
<keyword evidence="1" id="KW-0805">Transcription regulation</keyword>
<dbReference type="PANTHER" id="PTHR31069">
    <property type="entry name" value="OLEATE-ACTIVATED TRANSCRIPTION FACTOR 1-RELATED"/>
    <property type="match status" value="1"/>
</dbReference>
<reference evidence="6" key="1">
    <citation type="submission" date="2022-11" db="EMBL/GenBank/DDBJ databases">
        <authorList>
            <person name="Petersen C."/>
        </authorList>
    </citation>
    <scope>NUCLEOTIDE SEQUENCE</scope>
    <source>
        <strain evidence="6">IBT 30069</strain>
    </source>
</reference>
<dbReference type="PROSITE" id="PS50048">
    <property type="entry name" value="ZN2_CY6_FUNGAL_2"/>
    <property type="match status" value="1"/>
</dbReference>
<dbReference type="PANTHER" id="PTHR31069:SF32">
    <property type="entry name" value="ARGININE METABOLISM REGULATION PROTEIN II"/>
    <property type="match status" value="1"/>
</dbReference>
<evidence type="ECO:0000256" key="2">
    <source>
        <dbReference type="ARBA" id="ARBA00023125"/>
    </source>
</evidence>
<proteinExistence type="predicted"/>
<dbReference type="AlphaFoldDB" id="A0A9W9ESR1"/>
<organism evidence="6 7">
    <name type="scientific">Penicillium angulare</name>
    <dbReference type="NCBI Taxonomy" id="116970"/>
    <lineage>
        <taxon>Eukaryota</taxon>
        <taxon>Fungi</taxon>
        <taxon>Dikarya</taxon>
        <taxon>Ascomycota</taxon>
        <taxon>Pezizomycotina</taxon>
        <taxon>Eurotiomycetes</taxon>
        <taxon>Eurotiomycetidae</taxon>
        <taxon>Eurotiales</taxon>
        <taxon>Aspergillaceae</taxon>
        <taxon>Penicillium</taxon>
    </lineage>
</organism>
<gene>
    <name evidence="6" type="ORF">N7456_010953</name>
</gene>
<dbReference type="Gene3D" id="4.10.240.10">
    <property type="entry name" value="Zn(2)-C6 fungal-type DNA-binding domain"/>
    <property type="match status" value="1"/>
</dbReference>
<dbReference type="CDD" id="cd00067">
    <property type="entry name" value="GAL4"/>
    <property type="match status" value="1"/>
</dbReference>
<dbReference type="EMBL" id="JAPQKH010000007">
    <property type="protein sequence ID" value="KAJ5087337.1"/>
    <property type="molecule type" value="Genomic_DNA"/>
</dbReference>
<keyword evidence="2" id="KW-0238">DNA-binding</keyword>
<keyword evidence="7" id="KW-1185">Reference proteome</keyword>
<evidence type="ECO:0000256" key="3">
    <source>
        <dbReference type="ARBA" id="ARBA00023163"/>
    </source>
</evidence>
<protein>
    <recommendedName>
        <fullName evidence="5">Zn(2)-C6 fungal-type domain-containing protein</fullName>
    </recommendedName>
</protein>
<dbReference type="OrthoDB" id="3477330at2759"/>